<feature type="transmembrane region" description="Helical" evidence="11">
    <location>
        <begin position="374"/>
        <end position="394"/>
    </location>
</feature>
<dbReference type="CDD" id="cd03250">
    <property type="entry name" value="ABCC_MRP_domain1"/>
    <property type="match status" value="1"/>
</dbReference>
<comment type="similarity">
    <text evidence="2">Belongs to the ABC transporter superfamily. ABCC family. Conjugate transporter (TC 3.A.1.208) subfamily.</text>
</comment>
<name>A0A1E3I4U3_9TREE</name>
<evidence type="ECO:0000256" key="8">
    <source>
        <dbReference type="ARBA" id="ARBA00023026"/>
    </source>
</evidence>
<keyword evidence="5" id="KW-0547">Nucleotide-binding</keyword>
<dbReference type="FunFam" id="3.40.50.300:FF:000997">
    <property type="entry name" value="Multidrug resistance-associated protein 1"/>
    <property type="match status" value="1"/>
</dbReference>
<keyword evidence="15" id="KW-1185">Reference proteome</keyword>
<dbReference type="STRING" id="1295533.A0A1E3I4U3"/>
<evidence type="ECO:0000256" key="7">
    <source>
        <dbReference type="ARBA" id="ARBA00022989"/>
    </source>
</evidence>
<evidence type="ECO:0000256" key="1">
    <source>
        <dbReference type="ARBA" id="ARBA00004141"/>
    </source>
</evidence>
<dbReference type="PROSITE" id="PS50929">
    <property type="entry name" value="ABC_TM1F"/>
    <property type="match status" value="2"/>
</dbReference>
<dbReference type="GO" id="GO:0005524">
    <property type="term" value="F:ATP binding"/>
    <property type="evidence" value="ECO:0007669"/>
    <property type="project" value="UniProtKB-KW"/>
</dbReference>
<dbReference type="CDD" id="cd18597">
    <property type="entry name" value="ABC_6TM_YOR1_D1_like"/>
    <property type="match status" value="1"/>
</dbReference>
<keyword evidence="9 11" id="KW-0472">Membrane</keyword>
<comment type="subcellular location">
    <subcellularLocation>
        <location evidence="1">Membrane</location>
        <topology evidence="1">Multi-pass membrane protein</topology>
    </subcellularLocation>
</comment>
<dbReference type="GO" id="GO:0140359">
    <property type="term" value="F:ABC-type transporter activity"/>
    <property type="evidence" value="ECO:0007669"/>
    <property type="project" value="InterPro"/>
</dbReference>
<feature type="domain" description="ABC transporter" evidence="12">
    <location>
        <begin position="1236"/>
        <end position="1476"/>
    </location>
</feature>
<gene>
    <name evidence="14" type="ORF">L202_01696</name>
</gene>
<dbReference type="Pfam" id="PF00005">
    <property type="entry name" value="ABC_tran"/>
    <property type="match status" value="2"/>
</dbReference>
<feature type="transmembrane region" description="Helical" evidence="11">
    <location>
        <begin position="445"/>
        <end position="469"/>
    </location>
</feature>
<dbReference type="InterPro" id="IPR003593">
    <property type="entry name" value="AAA+_ATPase"/>
</dbReference>
<dbReference type="EMBL" id="AWGJ01000002">
    <property type="protein sequence ID" value="ODN83582.1"/>
    <property type="molecule type" value="Genomic_DNA"/>
</dbReference>
<dbReference type="PROSITE" id="PS50893">
    <property type="entry name" value="ABC_TRANSPORTER_2"/>
    <property type="match status" value="2"/>
</dbReference>
<feature type="domain" description="ABC transmembrane type-1" evidence="13">
    <location>
        <begin position="926"/>
        <end position="1198"/>
    </location>
</feature>
<dbReference type="Gene3D" id="3.40.50.300">
    <property type="entry name" value="P-loop containing nucleotide triphosphate hydrolases"/>
    <property type="match status" value="2"/>
</dbReference>
<dbReference type="Pfam" id="PF00664">
    <property type="entry name" value="ABC_membrane"/>
    <property type="match status" value="2"/>
</dbReference>
<feature type="domain" description="ABC transporter" evidence="12">
    <location>
        <begin position="633"/>
        <end position="853"/>
    </location>
</feature>
<dbReference type="InterPro" id="IPR036640">
    <property type="entry name" value="ABC1_TM_sf"/>
</dbReference>
<dbReference type="PANTHER" id="PTHR24223">
    <property type="entry name" value="ATP-BINDING CASSETTE SUB-FAMILY C"/>
    <property type="match status" value="1"/>
</dbReference>
<sequence length="1498" mass="165857">MSNHASTSATANAAPSPPSLSTTVAGSVKKDDDLEFKGQKEVETDGVKRTVQVVLDQKSGKELLKDVEKDQQYTQPRWRHSLPFVKPAHPPPPAPLSLDDAKVTPEVDANWFDFLFFNWISPMMALGSARPLQDTDLWKMDNGRSAETFSRKLLTAYKQRTERANEYNAHILEAPIPRSKRILYSVLPNGEKREKAYREKLQKKRASLLMSLYDTFGWFYMSSGVIKMFGDTCQAVTPLLIRKLISWSSEYQAKKKAGLDLPSRGDGVGAAIGLLLLLVASSVCQHHYFYRSMAVGVYARTAIVTGIYQRALQFTQKSRGQIPNGKLVNHISTDTSRIDFAAGYAHILWTAPVQMIIIIIILIVQIGYSALPGIAFLLIMTPLQARFMKTLFAFRMKAAKWTDKRAKLLQEILGGMRIVKYMAWEFPFLERINSIRTMELRYIRLLLIFRSGMMAFAISLPILAAILSFVTYSLSAHNLEAAKIFTVVTLFQIMRMPLMMWPMTLSASADALNALKRLEAVFEAEVVTEERRVEGDMKEGIKLEHASFTWDAAPVDDETAMMKQAKGKHAKAIGGKAQTAPVKKEKKRMRWSKKMKKVTVADEVQAEAAGEKDGMGEAGAVGQGQSAPGAPGLDEKAEAKDDKAIFHLDDITLSVPKGSLTAIVGPIGSGKSSLLQGLMGEMRKTSGTVTFSGSTALCAQTPWIQNSTVRENILFGQPYDEKRYWDAIRDSCLESDLELLEDGDGTQIGEKGINLSGGQKQRVNIARAIYFDADIIALDDPLSALDAGVGKAIFFNAIVGALGDKTRVLVTHALHFLPYVDNIIMMEDGKIGQIGTYQELKHGDGPFARLIQDFGGEDKAEEDLETEQDAMENAGSKDVHDRSNMVTKGKAHELMQAEERNTGGLQNGTFFGYLKAGRGVILVPTLLFAVALAQAFTVITSFWLVWWEERKWPQSNGFYMGIYAGLGIGTALATFFQGFANATINYFASVRIHDNAIRRVMFAPQAFFDTTPLGRIMNRFSKDTDTIDNTLSDAMRMAVATLSSIIGAVILLAIIEPYFLIAVGVVSLLYAHNAMFYRRSSREFKRIDSILRSSLYSHFSESLSGVATIRSYGETDRFYRDNIRFMDTENRAYYMTIINQRWLGLRLDMLGSLLSFSVAIIVVCSDISASSGGLGLSTIVTVQQSFSWLIRQIAEVENDMVGAERIMHYATHLEQEQPHQIEETKPAIEWPSEGKIDFKDVRMRYRPELPDVLKGLSMSVGASEKIGVVGRTGAGKSSIMVALFRMSELSQGSITIDGVDLSKIGLNDLRSGISIIPQDPLLFSGTLRSNVDPFGTKTDAELYDTLRRAHLITSSPGGTVSDSSRFTLDTVIEEEGGNLSVGERSLVSLARALVRDTKVLVLDEATASVDLETDAKIQETIRNEFKDRTLLCIAHRLKTILSYDRILVMSDGQVAEFDTPENLFLMNGAFTEMCGKASISLGDIRVRTHAGSHHGILY</sequence>
<evidence type="ECO:0000256" key="4">
    <source>
        <dbReference type="ARBA" id="ARBA00022692"/>
    </source>
</evidence>
<feature type="transmembrane region" description="Helical" evidence="11">
    <location>
        <begin position="347"/>
        <end position="368"/>
    </location>
</feature>
<dbReference type="FunFam" id="1.20.1560.10:FF:000010">
    <property type="entry name" value="Multidrug resistance-associated ABC transporter"/>
    <property type="match status" value="1"/>
</dbReference>
<feature type="compositionally biased region" description="Basic and acidic residues" evidence="10">
    <location>
        <begin position="28"/>
        <end position="48"/>
    </location>
</feature>
<dbReference type="SMART" id="SM00382">
    <property type="entry name" value="AAA"/>
    <property type="match status" value="2"/>
</dbReference>
<evidence type="ECO:0008006" key="16">
    <source>
        <dbReference type="Google" id="ProtNLM"/>
    </source>
</evidence>
<feature type="transmembrane region" description="Helical" evidence="11">
    <location>
        <begin position="208"/>
        <end position="230"/>
    </location>
</feature>
<dbReference type="InterPro" id="IPR011527">
    <property type="entry name" value="ABC1_TM_dom"/>
</dbReference>
<dbReference type="FunFam" id="3.40.50.300:FF:000565">
    <property type="entry name" value="ABC bile acid transporter"/>
    <property type="match status" value="1"/>
</dbReference>
<dbReference type="CDD" id="cd18606">
    <property type="entry name" value="ABC_6TM_YOR1_D2_like"/>
    <property type="match status" value="1"/>
</dbReference>
<accession>A0A1E3I4U3</accession>
<dbReference type="GO" id="GO:0016887">
    <property type="term" value="F:ATP hydrolysis activity"/>
    <property type="evidence" value="ECO:0007669"/>
    <property type="project" value="InterPro"/>
</dbReference>
<dbReference type="InterPro" id="IPR017871">
    <property type="entry name" value="ABC_transporter-like_CS"/>
</dbReference>
<keyword evidence="4 11" id="KW-0812">Transmembrane</keyword>
<keyword evidence="7 11" id="KW-1133">Transmembrane helix</keyword>
<feature type="region of interest" description="Disordered" evidence="10">
    <location>
        <begin position="609"/>
        <end position="636"/>
    </location>
</feature>
<evidence type="ECO:0000313" key="15">
    <source>
        <dbReference type="Proteomes" id="UP000094065"/>
    </source>
</evidence>
<dbReference type="PROSITE" id="PS00211">
    <property type="entry name" value="ABC_TRANSPORTER_1"/>
    <property type="match status" value="2"/>
</dbReference>
<feature type="transmembrane region" description="Helical" evidence="11">
    <location>
        <begin position="920"/>
        <end position="946"/>
    </location>
</feature>
<dbReference type="SUPFAM" id="SSF52540">
    <property type="entry name" value="P-loop containing nucleoside triphosphate hydrolases"/>
    <property type="match status" value="2"/>
</dbReference>
<dbReference type="GO" id="GO:0016020">
    <property type="term" value="C:membrane"/>
    <property type="evidence" value="ECO:0007669"/>
    <property type="project" value="UniProtKB-SubCell"/>
</dbReference>
<feature type="transmembrane region" description="Helical" evidence="11">
    <location>
        <begin position="1143"/>
        <end position="1163"/>
    </location>
</feature>
<protein>
    <recommendedName>
        <fullName evidence="16">ATP-binding cassette transporter YOR1</fullName>
    </recommendedName>
</protein>
<feature type="transmembrane region" description="Helical" evidence="11">
    <location>
        <begin position="268"/>
        <end position="290"/>
    </location>
</feature>
<dbReference type="RefSeq" id="XP_018997582.1">
    <property type="nucleotide sequence ID" value="XM_019135155.1"/>
</dbReference>
<keyword evidence="3" id="KW-0813">Transport</keyword>
<dbReference type="OrthoDB" id="6500128at2759"/>
<feature type="transmembrane region" description="Helical" evidence="11">
    <location>
        <begin position="1058"/>
        <end position="1077"/>
    </location>
</feature>
<feature type="region of interest" description="Disordered" evidence="10">
    <location>
        <begin position="567"/>
        <end position="596"/>
    </location>
</feature>
<feature type="region of interest" description="Disordered" evidence="10">
    <location>
        <begin position="1"/>
        <end position="50"/>
    </location>
</feature>
<dbReference type="Proteomes" id="UP000094065">
    <property type="component" value="Unassembled WGS sequence"/>
</dbReference>
<dbReference type="PANTHER" id="PTHR24223:SF456">
    <property type="entry name" value="MULTIDRUG RESISTANCE-ASSOCIATED PROTEIN LETHAL(2)03659"/>
    <property type="match status" value="1"/>
</dbReference>
<dbReference type="Gene3D" id="1.20.1560.10">
    <property type="entry name" value="ABC transporter type 1, transmembrane domain"/>
    <property type="match status" value="2"/>
</dbReference>
<evidence type="ECO:0000256" key="10">
    <source>
        <dbReference type="SAM" id="MobiDB-lite"/>
    </source>
</evidence>
<keyword evidence="6" id="KW-0067">ATP-binding</keyword>
<evidence type="ECO:0000256" key="5">
    <source>
        <dbReference type="ARBA" id="ARBA00022741"/>
    </source>
</evidence>
<evidence type="ECO:0000256" key="11">
    <source>
        <dbReference type="SAM" id="Phobius"/>
    </source>
</evidence>
<dbReference type="CDD" id="cd03244">
    <property type="entry name" value="ABCC_MRP_domain2"/>
    <property type="match status" value="1"/>
</dbReference>
<dbReference type="SUPFAM" id="SSF90123">
    <property type="entry name" value="ABC transporter transmembrane region"/>
    <property type="match status" value="2"/>
</dbReference>
<reference evidence="14 15" key="1">
    <citation type="submission" date="2016-06" db="EMBL/GenBank/DDBJ databases">
        <title>Evolution of pathogenesis and genome organization in the Tremellales.</title>
        <authorList>
            <person name="Cuomo C."/>
            <person name="Litvintseva A."/>
            <person name="Heitman J."/>
            <person name="Chen Y."/>
            <person name="Sun S."/>
            <person name="Springer D."/>
            <person name="Dromer F."/>
            <person name="Young S."/>
            <person name="Zeng Q."/>
            <person name="Chapman S."/>
            <person name="Gujja S."/>
            <person name="Saif S."/>
            <person name="Birren B."/>
        </authorList>
    </citation>
    <scope>NUCLEOTIDE SEQUENCE [LARGE SCALE GENOMIC DNA]</scope>
    <source>
        <strain evidence="14 15">CBS 6039</strain>
    </source>
</reference>
<comment type="caution">
    <text evidence="14">The sequence shown here is derived from an EMBL/GenBank/DDBJ whole genome shotgun (WGS) entry which is preliminary data.</text>
</comment>
<organism evidence="14 15">
    <name type="scientific">Cryptococcus amylolentus CBS 6039</name>
    <dbReference type="NCBI Taxonomy" id="1295533"/>
    <lineage>
        <taxon>Eukaryota</taxon>
        <taxon>Fungi</taxon>
        <taxon>Dikarya</taxon>
        <taxon>Basidiomycota</taxon>
        <taxon>Agaricomycotina</taxon>
        <taxon>Tremellomycetes</taxon>
        <taxon>Tremellales</taxon>
        <taxon>Cryptococcaceae</taxon>
        <taxon>Cryptococcus</taxon>
    </lineage>
</organism>
<dbReference type="InterPro" id="IPR003439">
    <property type="entry name" value="ABC_transporter-like_ATP-bd"/>
</dbReference>
<evidence type="ECO:0000259" key="12">
    <source>
        <dbReference type="PROSITE" id="PS50893"/>
    </source>
</evidence>
<proteinExistence type="inferred from homology"/>
<dbReference type="InterPro" id="IPR050173">
    <property type="entry name" value="ABC_transporter_C-like"/>
</dbReference>
<evidence type="ECO:0000259" key="13">
    <source>
        <dbReference type="PROSITE" id="PS50929"/>
    </source>
</evidence>
<evidence type="ECO:0000313" key="14">
    <source>
        <dbReference type="EMBL" id="ODN83582.1"/>
    </source>
</evidence>
<feature type="transmembrane region" description="Helical" evidence="11">
    <location>
        <begin position="958"/>
        <end position="976"/>
    </location>
</feature>
<feature type="compositionally biased region" description="Low complexity" evidence="10">
    <location>
        <begin position="1"/>
        <end position="23"/>
    </location>
</feature>
<feature type="domain" description="ABC transmembrane type-1" evidence="13">
    <location>
        <begin position="233"/>
        <end position="500"/>
    </location>
</feature>
<keyword evidence="8" id="KW-0843">Virulence</keyword>
<evidence type="ECO:0000256" key="9">
    <source>
        <dbReference type="ARBA" id="ARBA00023136"/>
    </source>
</evidence>
<evidence type="ECO:0000256" key="3">
    <source>
        <dbReference type="ARBA" id="ARBA00022448"/>
    </source>
</evidence>
<evidence type="ECO:0000256" key="6">
    <source>
        <dbReference type="ARBA" id="ARBA00022840"/>
    </source>
</evidence>
<evidence type="ECO:0000256" key="2">
    <source>
        <dbReference type="ARBA" id="ARBA00009726"/>
    </source>
</evidence>
<dbReference type="FunFam" id="1.20.1560.10:FF:000061">
    <property type="entry name" value="ATP-binding cassette transporter YOR1"/>
    <property type="match status" value="1"/>
</dbReference>
<feature type="compositionally biased region" description="Basic residues" evidence="10">
    <location>
        <begin position="584"/>
        <end position="596"/>
    </location>
</feature>
<dbReference type="InterPro" id="IPR027417">
    <property type="entry name" value="P-loop_NTPase"/>
</dbReference>
<dbReference type="GeneID" id="30153005"/>